<accession>A0ABQ4IXA1</accession>
<dbReference type="Gene3D" id="3.40.50.720">
    <property type="entry name" value="NAD(P)-binding Rossmann-like Domain"/>
    <property type="match status" value="1"/>
</dbReference>
<comment type="caution">
    <text evidence="5">The sequence shown here is derived from an EMBL/GenBank/DDBJ whole genome shotgun (WGS) entry which is preliminary data.</text>
</comment>
<dbReference type="EMBL" id="BOPB01000014">
    <property type="protein sequence ID" value="GIJ22539.1"/>
    <property type="molecule type" value="Genomic_DNA"/>
</dbReference>
<evidence type="ECO:0000256" key="2">
    <source>
        <dbReference type="RuleBase" id="RU364082"/>
    </source>
</evidence>
<feature type="region of interest" description="Disordered" evidence="3">
    <location>
        <begin position="295"/>
        <end position="319"/>
    </location>
</feature>
<comment type="similarity">
    <text evidence="1 2">Belongs to the dTDP-4-dehydrorhamnose reductase family.</text>
</comment>
<dbReference type="PANTHER" id="PTHR10491">
    <property type="entry name" value="DTDP-4-DEHYDRORHAMNOSE REDUCTASE"/>
    <property type="match status" value="1"/>
</dbReference>
<dbReference type="EC" id="1.1.1.133" evidence="2"/>
<dbReference type="Pfam" id="PF04321">
    <property type="entry name" value="RmlD_sub_bind"/>
    <property type="match status" value="1"/>
</dbReference>
<dbReference type="RefSeq" id="WP_203999746.1">
    <property type="nucleotide sequence ID" value="NZ_BOPB01000014.1"/>
</dbReference>
<name>A0ABQ4IXA1_9ACTN</name>
<keyword evidence="6" id="KW-1185">Reference proteome</keyword>
<protein>
    <recommendedName>
        <fullName evidence="2">dTDP-4-dehydrorhamnose reductase</fullName>
        <ecNumber evidence="2">1.1.1.133</ecNumber>
    </recommendedName>
</protein>
<keyword evidence="2" id="KW-0521">NADP</keyword>
<dbReference type="InterPro" id="IPR005913">
    <property type="entry name" value="dTDP_dehydrorham_reduct"/>
</dbReference>
<sequence length="319" mass="34541">MNRRVLVLGATGMLGHTLMRELLDAPGIEVHGAARGVAGLPPTVAERVTTGVDVLAEGRVGRLLGQVGPDVVVNCVGVIKQRPEVQNAVHTVTVNALFPHQLAEECARRGMRLVHVSTDCVFSGDRGGYVETDIPDPPDLYGRSKLLGEVDRAPALTLRTSIIGHELSGHRSLVDWFLSQNGVVSGYTKAIYSGITTVEFARLLRSVVLPRENLTGLYHVAASPISKYELLKLVANVYGWAGRIVSHDGFVCDRSMSAEALAQTTGYRPPSWPEMIFHLVEARARWARDGFVPVDRRATTSPRPSGGPPDVSTVRLSRS</sequence>
<keyword evidence="2" id="KW-0560">Oxidoreductase</keyword>
<evidence type="ECO:0000313" key="6">
    <source>
        <dbReference type="Proteomes" id="UP000643165"/>
    </source>
</evidence>
<dbReference type="InterPro" id="IPR036291">
    <property type="entry name" value="NAD(P)-bd_dom_sf"/>
</dbReference>
<feature type="domain" description="RmlD-like substrate binding" evidence="4">
    <location>
        <begin position="4"/>
        <end position="240"/>
    </location>
</feature>
<evidence type="ECO:0000256" key="1">
    <source>
        <dbReference type="ARBA" id="ARBA00010944"/>
    </source>
</evidence>
<evidence type="ECO:0000313" key="5">
    <source>
        <dbReference type="EMBL" id="GIJ22539.1"/>
    </source>
</evidence>
<comment type="pathway">
    <text evidence="2">Carbohydrate biosynthesis; dTDP-L-rhamnose biosynthesis.</text>
</comment>
<evidence type="ECO:0000259" key="4">
    <source>
        <dbReference type="Pfam" id="PF04321"/>
    </source>
</evidence>
<dbReference type="InterPro" id="IPR029903">
    <property type="entry name" value="RmlD-like-bd"/>
</dbReference>
<proteinExistence type="inferred from homology"/>
<organism evidence="5 6">
    <name type="scientific">Micromonospora lutea</name>
    <dbReference type="NCBI Taxonomy" id="419825"/>
    <lineage>
        <taxon>Bacteria</taxon>
        <taxon>Bacillati</taxon>
        <taxon>Actinomycetota</taxon>
        <taxon>Actinomycetes</taxon>
        <taxon>Micromonosporales</taxon>
        <taxon>Micromonosporaceae</taxon>
        <taxon>Micromonospora</taxon>
    </lineage>
</organism>
<reference evidence="5 6" key="1">
    <citation type="submission" date="2021-01" db="EMBL/GenBank/DDBJ databases">
        <title>Whole genome shotgun sequence of Verrucosispora lutea NBRC 106530.</title>
        <authorList>
            <person name="Komaki H."/>
            <person name="Tamura T."/>
        </authorList>
    </citation>
    <scope>NUCLEOTIDE SEQUENCE [LARGE SCALE GENOMIC DNA]</scope>
    <source>
        <strain evidence="5 6">NBRC 106530</strain>
    </source>
</reference>
<gene>
    <name evidence="5" type="ORF">Vlu01_31630</name>
</gene>
<dbReference type="SUPFAM" id="SSF51735">
    <property type="entry name" value="NAD(P)-binding Rossmann-fold domains"/>
    <property type="match status" value="1"/>
</dbReference>
<dbReference type="CDD" id="cd05254">
    <property type="entry name" value="dTDP_HR_like_SDR_e"/>
    <property type="match status" value="1"/>
</dbReference>
<dbReference type="PANTHER" id="PTHR10491:SF4">
    <property type="entry name" value="METHIONINE ADENOSYLTRANSFERASE 2 SUBUNIT BETA"/>
    <property type="match status" value="1"/>
</dbReference>
<comment type="function">
    <text evidence="2">Catalyzes the reduction of dTDP-6-deoxy-L-lyxo-4-hexulose to yield dTDP-L-rhamnose.</text>
</comment>
<evidence type="ECO:0000256" key="3">
    <source>
        <dbReference type="SAM" id="MobiDB-lite"/>
    </source>
</evidence>
<dbReference type="Proteomes" id="UP000643165">
    <property type="component" value="Unassembled WGS sequence"/>
</dbReference>